<protein>
    <submittedName>
        <fullName evidence="1">Uncharacterized protein</fullName>
    </submittedName>
</protein>
<comment type="caution">
    <text evidence="1">The sequence shown here is derived from an EMBL/GenBank/DDBJ whole genome shotgun (WGS) entry which is preliminary data.</text>
</comment>
<dbReference type="OrthoDB" id="7060006at2"/>
<reference evidence="1 2" key="1">
    <citation type="submission" date="2013-11" db="EMBL/GenBank/DDBJ databases">
        <title>Whole genome shotgun sequence of Vibrio halioticoli NBRC 102217.</title>
        <authorList>
            <person name="Isaki S."/>
            <person name="Kimura A."/>
            <person name="Ohji S."/>
            <person name="Hosoyama A."/>
            <person name="Fujita N."/>
            <person name="Hashimoto M."/>
            <person name="Hosoyama Y."/>
            <person name="Yamazoe A."/>
        </authorList>
    </citation>
    <scope>NUCLEOTIDE SEQUENCE [LARGE SCALE GENOMIC DNA]</scope>
    <source>
        <strain evidence="1 2">NBRC 102217</strain>
    </source>
</reference>
<evidence type="ECO:0000313" key="2">
    <source>
        <dbReference type="Proteomes" id="UP000017800"/>
    </source>
</evidence>
<organism evidence="1 2">
    <name type="scientific">Vibrio halioticoli NBRC 102217</name>
    <dbReference type="NCBI Taxonomy" id="1219072"/>
    <lineage>
        <taxon>Bacteria</taxon>
        <taxon>Pseudomonadati</taxon>
        <taxon>Pseudomonadota</taxon>
        <taxon>Gammaproteobacteria</taxon>
        <taxon>Vibrionales</taxon>
        <taxon>Vibrionaceae</taxon>
        <taxon>Vibrio</taxon>
    </lineage>
</organism>
<evidence type="ECO:0000313" key="1">
    <source>
        <dbReference type="EMBL" id="GAD91361.1"/>
    </source>
</evidence>
<sequence>MIEYDNYLSDVLIAESNDTYDLYDKFNAAECPLGLRELCRGRHQHKVRTQASNDFIKWLTDSVLNYENRAKNKLESYFFLIEKISSPMCFWRNILCTSKQIAPLIQDSVNIIQSLKSGIQEPFISDYHREKLILEFQSLGNCGNWAKVHKKTFHSAPYFKHSINYLLSNALAILYVHSKEKLIECLEDKKDIPLIWGLMSHAGVDVTLDIAHSTESHSLLFCCYASLLSQHKEQSFSQDQDCSFTSLLEKTASSEFFSHVLNIVARYPSRYPNIQDLLGSALAKSKNSDAITQYLGSIGLRSIEFNDPCRKIVAKCLTAFANDASIEHQRVAWKAAYHIWFDWKFDISNKNDVYLFETKASALDYAIVRYFLDCCSTEDRKKFVDERLEGLNIISEAWYESQTDLKSHWNLELSLLQPVFQANEIIRSPSQPYLMVDRFYSLETIQNNQYIQAYIN</sequence>
<keyword evidence="2" id="KW-1185">Reference proteome</keyword>
<dbReference type="EMBL" id="BAUJ01000087">
    <property type="protein sequence ID" value="GAD91361.1"/>
    <property type="molecule type" value="Genomic_DNA"/>
</dbReference>
<gene>
    <name evidence="1" type="ORF">VHA01S_087_00010</name>
</gene>
<dbReference type="Proteomes" id="UP000017800">
    <property type="component" value="Unassembled WGS sequence"/>
</dbReference>
<proteinExistence type="predicted"/>
<name>V5FP87_9VIBR</name>
<dbReference type="RefSeq" id="WP_023405650.1">
    <property type="nucleotide sequence ID" value="NZ_BAUJ01000087.1"/>
</dbReference>
<dbReference type="eggNOG" id="ENOG5033AI7">
    <property type="taxonomic scope" value="Bacteria"/>
</dbReference>
<dbReference type="AlphaFoldDB" id="V5FP87"/>
<accession>V5FP87</accession>